<evidence type="ECO:0000256" key="2">
    <source>
        <dbReference type="ARBA" id="ARBA00023015"/>
    </source>
</evidence>
<name>A0A1N7IHP0_9PROT</name>
<dbReference type="AlphaFoldDB" id="A0A1N7IHP0"/>
<evidence type="ECO:0000259" key="6">
    <source>
        <dbReference type="SMART" id="SM00895"/>
    </source>
</evidence>
<proteinExistence type="predicted"/>
<keyword evidence="1" id="KW-0678">Repressor</keyword>
<evidence type="ECO:0000256" key="4">
    <source>
        <dbReference type="ARBA" id="ARBA00023163"/>
    </source>
</evidence>
<dbReference type="OrthoDB" id="5450856at2"/>
<keyword evidence="4" id="KW-0804">Transcription</keyword>
<dbReference type="RefSeq" id="WP_084194454.1">
    <property type="nucleotide sequence ID" value="NZ_FTOA01000001.1"/>
</dbReference>
<dbReference type="PANTHER" id="PTHR43537:SF34">
    <property type="entry name" value="PYRUVATE DEHYDROGENASE COMPLEX REPRESSOR"/>
    <property type="match status" value="1"/>
</dbReference>
<dbReference type="PANTHER" id="PTHR43537">
    <property type="entry name" value="TRANSCRIPTIONAL REGULATOR, GNTR FAMILY"/>
    <property type="match status" value="1"/>
</dbReference>
<dbReference type="EMBL" id="FTOA01000001">
    <property type="protein sequence ID" value="SIS36461.1"/>
    <property type="molecule type" value="Genomic_DNA"/>
</dbReference>
<sequence length="201" mass="22508">MPNTPTAPESLAIASGTPQQHREPFARLLHAHPETAFDYLEFRRLLAGQITAFAAERGSEEDMVRLQQRMQELEDAHSLDDPAQEAAADAAFHQAVYQMAGNAIMTHVMGTLFHMLKDGVFYDRSDLYLRRGVRDGFMRQHRAIYAAIVARNPEAARAAADAHIASTAEALREAQRADQRREVSVRRMEGLALTQKPRGEE</sequence>
<dbReference type="Proteomes" id="UP000185678">
    <property type="component" value="Unassembled WGS sequence"/>
</dbReference>
<dbReference type="SMART" id="SM00895">
    <property type="entry name" value="FCD"/>
    <property type="match status" value="1"/>
</dbReference>
<dbReference type="InterPro" id="IPR008920">
    <property type="entry name" value="TF_FadR/GntR_C"/>
</dbReference>
<gene>
    <name evidence="7" type="ORF">SAMN05421779_1012</name>
</gene>
<evidence type="ECO:0000256" key="3">
    <source>
        <dbReference type="ARBA" id="ARBA00023125"/>
    </source>
</evidence>
<organism evidence="7 8">
    <name type="scientific">Insolitispirillum peregrinum</name>
    <dbReference type="NCBI Taxonomy" id="80876"/>
    <lineage>
        <taxon>Bacteria</taxon>
        <taxon>Pseudomonadati</taxon>
        <taxon>Pseudomonadota</taxon>
        <taxon>Alphaproteobacteria</taxon>
        <taxon>Rhodospirillales</taxon>
        <taxon>Novispirillaceae</taxon>
        <taxon>Insolitispirillum</taxon>
    </lineage>
</organism>
<evidence type="ECO:0000256" key="5">
    <source>
        <dbReference type="SAM" id="MobiDB-lite"/>
    </source>
</evidence>
<dbReference type="SUPFAM" id="SSF48008">
    <property type="entry name" value="GntR ligand-binding domain-like"/>
    <property type="match status" value="1"/>
</dbReference>
<keyword evidence="8" id="KW-1185">Reference proteome</keyword>
<feature type="domain" description="GntR C-terminal" evidence="6">
    <location>
        <begin position="38"/>
        <end position="166"/>
    </location>
</feature>
<dbReference type="GO" id="GO:0003677">
    <property type="term" value="F:DNA binding"/>
    <property type="evidence" value="ECO:0007669"/>
    <property type="project" value="UniProtKB-KW"/>
</dbReference>
<feature type="region of interest" description="Disordered" evidence="5">
    <location>
        <begin position="175"/>
        <end position="201"/>
    </location>
</feature>
<dbReference type="STRING" id="80876.SAMN05421779_1012"/>
<accession>A0A1N7IHP0</accession>
<evidence type="ECO:0000256" key="1">
    <source>
        <dbReference type="ARBA" id="ARBA00022491"/>
    </source>
</evidence>
<feature type="compositionally biased region" description="Basic and acidic residues" evidence="5">
    <location>
        <begin position="175"/>
        <end position="189"/>
    </location>
</feature>
<evidence type="ECO:0000313" key="8">
    <source>
        <dbReference type="Proteomes" id="UP000185678"/>
    </source>
</evidence>
<dbReference type="Pfam" id="PF07729">
    <property type="entry name" value="FCD"/>
    <property type="match status" value="1"/>
</dbReference>
<keyword evidence="3" id="KW-0238">DNA-binding</keyword>
<keyword evidence="2" id="KW-0805">Transcription regulation</keyword>
<dbReference type="InterPro" id="IPR011711">
    <property type="entry name" value="GntR_C"/>
</dbReference>
<keyword evidence="7" id="KW-0670">Pyruvate</keyword>
<evidence type="ECO:0000313" key="7">
    <source>
        <dbReference type="EMBL" id="SIS36461.1"/>
    </source>
</evidence>
<dbReference type="Gene3D" id="1.20.120.530">
    <property type="entry name" value="GntR ligand-binding domain-like"/>
    <property type="match status" value="1"/>
</dbReference>
<protein>
    <submittedName>
        <fullName evidence="7">GntR family transcriptional regulator, transcriptional repressor for pyruvate dehydrogenase complex</fullName>
    </submittedName>
</protein>
<reference evidence="7 8" key="1">
    <citation type="submission" date="2017-01" db="EMBL/GenBank/DDBJ databases">
        <authorList>
            <person name="Mah S.A."/>
            <person name="Swanson W.J."/>
            <person name="Moy G.W."/>
            <person name="Vacquier V.D."/>
        </authorList>
    </citation>
    <scope>NUCLEOTIDE SEQUENCE [LARGE SCALE GENOMIC DNA]</scope>
    <source>
        <strain evidence="7 8">DSM 11589</strain>
    </source>
</reference>